<evidence type="ECO:0000313" key="4">
    <source>
        <dbReference type="EMBL" id="SEG97549.1"/>
    </source>
</evidence>
<accession>A0A1H6EL66</accession>
<protein>
    <submittedName>
        <fullName evidence="4 5">Acetyltransferase</fullName>
    </submittedName>
</protein>
<dbReference type="InterPro" id="IPR016181">
    <property type="entry name" value="Acyl_CoA_acyltransferase"/>
</dbReference>
<evidence type="ECO:0000313" key="5">
    <source>
        <dbReference type="EMBL" id="SFE94433.1"/>
    </source>
</evidence>
<evidence type="ECO:0000313" key="6">
    <source>
        <dbReference type="Proteomes" id="UP000199690"/>
    </source>
</evidence>
<evidence type="ECO:0000313" key="7">
    <source>
        <dbReference type="Proteomes" id="UP000236729"/>
    </source>
</evidence>
<dbReference type="InterPro" id="IPR000182">
    <property type="entry name" value="GNAT_dom"/>
</dbReference>
<dbReference type="EMBL" id="FNVB01000015">
    <property type="protein sequence ID" value="SEG97549.1"/>
    <property type="molecule type" value="Genomic_DNA"/>
</dbReference>
<accession>A0A1I2ENX6</accession>
<dbReference type="Proteomes" id="UP000236729">
    <property type="component" value="Unassembled WGS sequence"/>
</dbReference>
<dbReference type="PANTHER" id="PTHR43877">
    <property type="entry name" value="AMINOALKYLPHOSPHONATE N-ACETYLTRANSFERASE-RELATED-RELATED"/>
    <property type="match status" value="1"/>
</dbReference>
<organism evidence="4 7">
    <name type="scientific">Saccharopolyspora kobensis</name>
    <dbReference type="NCBI Taxonomy" id="146035"/>
    <lineage>
        <taxon>Bacteria</taxon>
        <taxon>Bacillati</taxon>
        <taxon>Actinomycetota</taxon>
        <taxon>Actinomycetes</taxon>
        <taxon>Pseudonocardiales</taxon>
        <taxon>Pseudonocardiaceae</taxon>
        <taxon>Saccharopolyspora</taxon>
    </lineage>
</organism>
<dbReference type="SMR" id="A0A1H6EL66"/>
<evidence type="ECO:0000256" key="1">
    <source>
        <dbReference type="ARBA" id="ARBA00022679"/>
    </source>
</evidence>
<keyword evidence="1 4" id="KW-0808">Transferase</keyword>
<dbReference type="GO" id="GO:0016747">
    <property type="term" value="F:acyltransferase activity, transferring groups other than amino-acyl groups"/>
    <property type="evidence" value="ECO:0007669"/>
    <property type="project" value="InterPro"/>
</dbReference>
<name>A0A1H6EL66_9PSEU</name>
<dbReference type="Pfam" id="PF00583">
    <property type="entry name" value="Acetyltransf_1"/>
    <property type="match status" value="1"/>
</dbReference>
<dbReference type="Proteomes" id="UP000199690">
    <property type="component" value="Unassembled WGS sequence"/>
</dbReference>
<gene>
    <name evidence="4" type="ORF">SAMN02982929_06789</name>
    <name evidence="5" type="ORF">SAMN05216506_11674</name>
</gene>
<reference evidence="6 7" key="1">
    <citation type="submission" date="2016-10" db="EMBL/GenBank/DDBJ databases">
        <authorList>
            <person name="Varghese N."/>
            <person name="Submissions S."/>
        </authorList>
    </citation>
    <scope>NUCLEOTIDE SEQUENCE [LARGE SCALE GENOMIC DNA]</scope>
    <source>
        <strain evidence="7">ATCC 20501</strain>
        <strain evidence="5 6">CGMCC 4.3529</strain>
    </source>
</reference>
<proteinExistence type="predicted"/>
<dbReference type="PANTHER" id="PTHR43877:SF5">
    <property type="entry name" value="BLL8307 PROTEIN"/>
    <property type="match status" value="1"/>
</dbReference>
<dbReference type="CDD" id="cd04301">
    <property type="entry name" value="NAT_SF"/>
    <property type="match status" value="1"/>
</dbReference>
<evidence type="ECO:0000256" key="2">
    <source>
        <dbReference type="ARBA" id="ARBA00023315"/>
    </source>
</evidence>
<reference evidence="4" key="2">
    <citation type="submission" date="2016-10" db="EMBL/GenBank/DDBJ databases">
        <authorList>
            <person name="de Groot N.N."/>
        </authorList>
    </citation>
    <scope>NUCLEOTIDE SEQUENCE [LARGE SCALE GENOMIC DNA]</scope>
    <source>
        <strain evidence="4">ATCC 20501</strain>
    </source>
</reference>
<dbReference type="RefSeq" id="WP_093357763.1">
    <property type="nucleotide sequence ID" value="NZ_FNVB01000015.1"/>
</dbReference>
<evidence type="ECO:0000259" key="3">
    <source>
        <dbReference type="PROSITE" id="PS51186"/>
    </source>
</evidence>
<keyword evidence="6" id="KW-1185">Reference proteome</keyword>
<dbReference type="SUPFAM" id="SSF55729">
    <property type="entry name" value="Acyl-CoA N-acyltransferases (Nat)"/>
    <property type="match status" value="1"/>
</dbReference>
<dbReference type="EMBL" id="FOME01000016">
    <property type="protein sequence ID" value="SFE94433.1"/>
    <property type="molecule type" value="Genomic_DNA"/>
</dbReference>
<keyword evidence="2" id="KW-0012">Acyltransferase</keyword>
<sequence>MQIIVDDLTGPEIAEFLTAHVAELRAISPPESTHTLDLDALRRPEITFWSLRDGEAVVACGALKALDAEHAELKSMRVAPTHQNRGLASRLLEHITAIARQRGFSRVSLETGSFDFFEPARRLYAKHGFTRCEPFADYRPDPNSVFMTKRL</sequence>
<dbReference type="PROSITE" id="PS51186">
    <property type="entry name" value="GNAT"/>
    <property type="match status" value="1"/>
</dbReference>
<dbReference type="AlphaFoldDB" id="A0A1H6EL66"/>
<dbReference type="InterPro" id="IPR050832">
    <property type="entry name" value="Bact_Acetyltransf"/>
</dbReference>
<dbReference type="Gene3D" id="3.40.630.30">
    <property type="match status" value="1"/>
</dbReference>
<feature type="domain" description="N-acetyltransferase" evidence="3">
    <location>
        <begin position="8"/>
        <end position="151"/>
    </location>
</feature>